<dbReference type="InterPro" id="IPR036259">
    <property type="entry name" value="MFS_trans_sf"/>
</dbReference>
<feature type="region of interest" description="Disordered" evidence="5">
    <location>
        <begin position="262"/>
        <end position="304"/>
    </location>
</feature>
<dbReference type="InterPro" id="IPR012337">
    <property type="entry name" value="RNaseH-like_sf"/>
</dbReference>
<feature type="non-terminal residue" evidence="7">
    <location>
        <position position="513"/>
    </location>
</feature>
<name>A0AAD9CK00_DISEL</name>
<dbReference type="EMBL" id="JASDAP010000006">
    <property type="protein sequence ID" value="KAK1902266.1"/>
    <property type="molecule type" value="Genomic_DNA"/>
</dbReference>
<accession>A0AAD9CK00</accession>
<dbReference type="Pfam" id="PF00083">
    <property type="entry name" value="Sugar_tr"/>
    <property type="match status" value="1"/>
</dbReference>
<reference evidence="7" key="1">
    <citation type="submission" date="2023-04" db="EMBL/GenBank/DDBJ databases">
        <title>Chromosome-level genome of Chaenocephalus aceratus.</title>
        <authorList>
            <person name="Park H."/>
        </authorList>
    </citation>
    <scope>NUCLEOTIDE SEQUENCE</scope>
    <source>
        <strain evidence="7">DE</strain>
        <tissue evidence="7">Muscle</tissue>
    </source>
</reference>
<comment type="caution">
    <text evidence="7">The sequence shown here is derived from an EMBL/GenBank/DDBJ whole genome shotgun (WGS) entry which is preliminary data.</text>
</comment>
<evidence type="ECO:0000256" key="3">
    <source>
        <dbReference type="ARBA" id="ARBA00022989"/>
    </source>
</evidence>
<dbReference type="PANTHER" id="PTHR23503">
    <property type="entry name" value="SOLUTE CARRIER FAMILY 2"/>
    <property type="match status" value="1"/>
</dbReference>
<dbReference type="Proteomes" id="UP001228049">
    <property type="component" value="Unassembled WGS sequence"/>
</dbReference>
<dbReference type="PANTHER" id="PTHR23503:SF35">
    <property type="entry name" value="SOLUTE CARRIER FAMILY 2, FACILITATED GLUCOSE TRANSPORTER MEMBER 9"/>
    <property type="match status" value="1"/>
</dbReference>
<keyword evidence="7" id="KW-0762">Sugar transport</keyword>
<evidence type="ECO:0000256" key="4">
    <source>
        <dbReference type="ARBA" id="ARBA00023136"/>
    </source>
</evidence>
<feature type="transmembrane region" description="Helical" evidence="6">
    <location>
        <begin position="435"/>
        <end position="458"/>
    </location>
</feature>
<dbReference type="GO" id="GO:0046323">
    <property type="term" value="P:D-glucose import"/>
    <property type="evidence" value="ECO:0007669"/>
    <property type="project" value="TreeGrafter"/>
</dbReference>
<feature type="transmembrane region" description="Helical" evidence="6">
    <location>
        <begin position="314"/>
        <end position="335"/>
    </location>
</feature>
<dbReference type="SUPFAM" id="SSF103473">
    <property type="entry name" value="MFS general substrate transporter"/>
    <property type="match status" value="1"/>
</dbReference>
<sequence length="513" mass="57244">MEGGESSAHVAELLSRVVEEWQLSDKDVVLVTDNASNMIAAAEFGKFPHVKCFAHTLNLASQRALKVATLSRLLGRFRRISTFFHRSTTANHYLKEKQKCLGLKNHKLITDVATRWNSAYDMVERFLEQQPAICATLLSPEVRKGQSDLCTLNEKDVSNAEDAVSALKPMKDATTLMSEESNPTVSLIAPINAQLFQDMTGTIGDSPMIHAIKNAIKTDLLKRYNSEAEKKILHTASALDPRFKGLPFLTVEERLEVYRGVTEEAASSENERTLRRTEVTEAPEVTGTLEEETPDGPSAPKRKASSSSLLETRWNYLFTFLALPAVLQLCVMPFLPESPRYLLIERRDEAGAERAFQRLLGKKDVSQELEEVHAESRAQDNVHTASVLQLLRSQAVRWQLITIIVSMACYQLCGLNAIWYYTNGILRDAGFADNIIPYITLTTGAIETLAAIISGLVIERIGRRPLLIFGFVSMAVFFSLLTVFLHFQDSMSWMPYLSYVCILAVIASFCSGP</sequence>
<dbReference type="InterPro" id="IPR005828">
    <property type="entry name" value="MFS_sugar_transport-like"/>
</dbReference>
<feature type="transmembrane region" description="Helical" evidence="6">
    <location>
        <begin position="465"/>
        <end position="487"/>
    </location>
</feature>
<evidence type="ECO:0000256" key="6">
    <source>
        <dbReference type="SAM" id="Phobius"/>
    </source>
</evidence>
<keyword evidence="2 6" id="KW-0812">Transmembrane</keyword>
<organism evidence="7 8">
    <name type="scientific">Dissostichus eleginoides</name>
    <name type="common">Patagonian toothfish</name>
    <name type="synonym">Dissostichus amissus</name>
    <dbReference type="NCBI Taxonomy" id="100907"/>
    <lineage>
        <taxon>Eukaryota</taxon>
        <taxon>Metazoa</taxon>
        <taxon>Chordata</taxon>
        <taxon>Craniata</taxon>
        <taxon>Vertebrata</taxon>
        <taxon>Euteleostomi</taxon>
        <taxon>Actinopterygii</taxon>
        <taxon>Neopterygii</taxon>
        <taxon>Teleostei</taxon>
        <taxon>Neoteleostei</taxon>
        <taxon>Acanthomorphata</taxon>
        <taxon>Eupercaria</taxon>
        <taxon>Perciformes</taxon>
        <taxon>Notothenioidei</taxon>
        <taxon>Nototheniidae</taxon>
        <taxon>Dissostichus</taxon>
    </lineage>
</organism>
<evidence type="ECO:0000256" key="5">
    <source>
        <dbReference type="SAM" id="MobiDB-lite"/>
    </source>
</evidence>
<evidence type="ECO:0000256" key="1">
    <source>
        <dbReference type="ARBA" id="ARBA00004141"/>
    </source>
</evidence>
<dbReference type="Gene3D" id="1.20.1250.20">
    <property type="entry name" value="MFS general substrate transporter like domains"/>
    <property type="match status" value="1"/>
</dbReference>
<dbReference type="GO" id="GO:0005886">
    <property type="term" value="C:plasma membrane"/>
    <property type="evidence" value="ECO:0007669"/>
    <property type="project" value="TreeGrafter"/>
</dbReference>
<evidence type="ECO:0000313" key="7">
    <source>
        <dbReference type="EMBL" id="KAK1902266.1"/>
    </source>
</evidence>
<dbReference type="GO" id="GO:0070837">
    <property type="term" value="P:dehydroascorbic acid transport"/>
    <property type="evidence" value="ECO:0007669"/>
    <property type="project" value="TreeGrafter"/>
</dbReference>
<gene>
    <name evidence="7" type="ORF">KUDE01_005230</name>
</gene>
<evidence type="ECO:0000256" key="2">
    <source>
        <dbReference type="ARBA" id="ARBA00022692"/>
    </source>
</evidence>
<feature type="transmembrane region" description="Helical" evidence="6">
    <location>
        <begin position="400"/>
        <end position="420"/>
    </location>
</feature>
<comment type="subcellular location">
    <subcellularLocation>
        <location evidence="1">Membrane</location>
        <topology evidence="1">Multi-pass membrane protein</topology>
    </subcellularLocation>
</comment>
<dbReference type="InterPro" id="IPR045263">
    <property type="entry name" value="GLUT"/>
</dbReference>
<evidence type="ECO:0000313" key="8">
    <source>
        <dbReference type="Proteomes" id="UP001228049"/>
    </source>
</evidence>
<dbReference type="AlphaFoldDB" id="A0AAD9CK00"/>
<feature type="compositionally biased region" description="Basic and acidic residues" evidence="5">
    <location>
        <begin position="269"/>
        <end position="279"/>
    </location>
</feature>
<keyword evidence="3 6" id="KW-1133">Transmembrane helix</keyword>
<proteinExistence type="predicted"/>
<keyword evidence="7" id="KW-0813">Transport</keyword>
<dbReference type="GO" id="GO:0055056">
    <property type="term" value="F:D-glucose transmembrane transporter activity"/>
    <property type="evidence" value="ECO:0007669"/>
    <property type="project" value="TreeGrafter"/>
</dbReference>
<protein>
    <submittedName>
        <fullName evidence="7">Solute carrier family 2 facilitated glucose transporter member 9</fullName>
    </submittedName>
</protein>
<keyword evidence="4 6" id="KW-0472">Membrane</keyword>
<keyword evidence="8" id="KW-1185">Reference proteome</keyword>
<feature type="transmembrane region" description="Helical" evidence="6">
    <location>
        <begin position="493"/>
        <end position="512"/>
    </location>
</feature>
<dbReference type="SUPFAM" id="SSF53098">
    <property type="entry name" value="Ribonuclease H-like"/>
    <property type="match status" value="1"/>
</dbReference>